<accession>A0ABR2K9F8</accession>
<keyword evidence="2" id="KW-1185">Reference proteome</keyword>
<comment type="caution">
    <text evidence="1">The sequence shown here is derived from an EMBL/GenBank/DDBJ whole genome shotgun (WGS) entry which is preliminary data.</text>
</comment>
<organism evidence="1 2">
    <name type="scientific">Tritrichomonas musculus</name>
    <dbReference type="NCBI Taxonomy" id="1915356"/>
    <lineage>
        <taxon>Eukaryota</taxon>
        <taxon>Metamonada</taxon>
        <taxon>Parabasalia</taxon>
        <taxon>Tritrichomonadida</taxon>
        <taxon>Tritrichomonadidae</taxon>
        <taxon>Tritrichomonas</taxon>
    </lineage>
</organism>
<evidence type="ECO:0000313" key="2">
    <source>
        <dbReference type="Proteomes" id="UP001470230"/>
    </source>
</evidence>
<name>A0ABR2K9F8_9EUKA</name>
<reference evidence="1 2" key="1">
    <citation type="submission" date="2024-04" db="EMBL/GenBank/DDBJ databases">
        <title>Tritrichomonas musculus Genome.</title>
        <authorList>
            <person name="Alves-Ferreira E."/>
            <person name="Grigg M."/>
            <person name="Lorenzi H."/>
            <person name="Galac M."/>
        </authorList>
    </citation>
    <scope>NUCLEOTIDE SEQUENCE [LARGE SCALE GENOMIC DNA]</scope>
    <source>
        <strain evidence="1 2">EAF2021</strain>
    </source>
</reference>
<evidence type="ECO:0000313" key="1">
    <source>
        <dbReference type="EMBL" id="KAK8887760.1"/>
    </source>
</evidence>
<proteinExistence type="predicted"/>
<sequence>MTTIDLETVKTHIPEIISNYLKRACIKDYKINEEIEPEYYMRENEPQGLLFISQFKQLDLIPIIEGIADKLPEMDIARGCISGYFIGLLGERGFVTRKSTIALLDFFIKIVDLCISFKSFKNETINNLCTLHADEYKASLQMPLLSTAVMSRITTSREYRDYLREKPELSHKICSIASEYGNTTYIPSVLNMAEKERVIILNLELNKGCEVEIEQMDNNFQLFTWFQMELYHNGLLQDYGVTDFNYNESVDNLIHRRNGTDDELSMFSSMVLEKAYFGYYQYSARYLNKEGKIEYNKFDIVCGESNIYEVPKLNDKFIILLSTPIRSHYWNGANIGGVHFSLRPKMKIIRQLNQSEIDEWKNKIEQK</sequence>
<protein>
    <submittedName>
        <fullName evidence="1">Uncharacterized protein</fullName>
    </submittedName>
</protein>
<dbReference type="EMBL" id="JAPFFF010000006">
    <property type="protein sequence ID" value="KAK8887760.1"/>
    <property type="molecule type" value="Genomic_DNA"/>
</dbReference>
<gene>
    <name evidence="1" type="ORF">M9Y10_038815</name>
</gene>
<dbReference type="Proteomes" id="UP001470230">
    <property type="component" value="Unassembled WGS sequence"/>
</dbReference>